<gene>
    <name evidence="2" type="ORF">QMY55_24765</name>
</gene>
<dbReference type="RefSeq" id="WP_020227807.1">
    <property type="nucleotide sequence ID" value="NZ_CP125949.1"/>
</dbReference>
<keyword evidence="1" id="KW-0175">Coiled coil</keyword>
<organism evidence="2 3">
    <name type="scientific">Comamonas resistens</name>
    <dbReference type="NCBI Taxonomy" id="3046670"/>
    <lineage>
        <taxon>Bacteria</taxon>
        <taxon>Pseudomonadati</taxon>
        <taxon>Pseudomonadota</taxon>
        <taxon>Betaproteobacteria</taxon>
        <taxon>Burkholderiales</taxon>
        <taxon>Comamonadaceae</taxon>
        <taxon>Comamonas</taxon>
    </lineage>
</organism>
<name>A0ABY8SYF6_9BURK</name>
<feature type="coiled-coil region" evidence="1">
    <location>
        <begin position="2"/>
        <end position="43"/>
    </location>
</feature>
<protein>
    <submittedName>
        <fullName evidence="2">Mobilization protein</fullName>
    </submittedName>
</protein>
<keyword evidence="3" id="KW-1185">Reference proteome</keyword>
<dbReference type="Proteomes" id="UP001240697">
    <property type="component" value="Plasmid pZM22-2"/>
</dbReference>
<sequence length="101" mass="11621">MAAGIEDKIKALEEKLKQAKAQKAKIEARKKAIEAKVQRSQDTRRKVLAGAMVLEMMERDEATRQRFMERLDKYLTRADDRALFDLQVMPTESPKKEIAEG</sequence>
<evidence type="ECO:0000313" key="2">
    <source>
        <dbReference type="EMBL" id="WHS68087.1"/>
    </source>
</evidence>
<accession>A0ABY8SYF6</accession>
<dbReference type="EMBL" id="CP125949">
    <property type="protein sequence ID" value="WHS68087.1"/>
    <property type="molecule type" value="Genomic_DNA"/>
</dbReference>
<keyword evidence="2" id="KW-0614">Plasmid</keyword>
<proteinExistence type="predicted"/>
<geneLocation type="plasmid" evidence="2 3">
    <name>pZM22-2</name>
</geneLocation>
<reference evidence="2 3" key="1">
    <citation type="submission" date="2023-05" db="EMBL/GenBank/DDBJ databases">
        <authorList>
            <person name="Yin Y."/>
            <person name="Lu Z."/>
        </authorList>
    </citation>
    <scope>NUCLEOTIDE SEQUENCE [LARGE SCALE GENOMIC DNA]</scope>
    <source>
        <strain evidence="2 3">ZM22</strain>
        <plasmid evidence="2 3">pZM22-2</plasmid>
    </source>
</reference>
<evidence type="ECO:0000256" key="1">
    <source>
        <dbReference type="SAM" id="Coils"/>
    </source>
</evidence>
<evidence type="ECO:0000313" key="3">
    <source>
        <dbReference type="Proteomes" id="UP001240697"/>
    </source>
</evidence>